<proteinExistence type="predicted"/>
<name>A0ABN8J6H6_9NEOP</name>
<dbReference type="Proteomes" id="UP000837857">
    <property type="component" value="Chromosome 8"/>
</dbReference>
<dbReference type="EMBL" id="OW152820">
    <property type="protein sequence ID" value="CAH2075543.1"/>
    <property type="molecule type" value="Genomic_DNA"/>
</dbReference>
<evidence type="ECO:0000256" key="1">
    <source>
        <dbReference type="SAM" id="MobiDB-lite"/>
    </source>
</evidence>
<sequence>MTTVGRPALGSDSERSRAEPVTAAGSYAPSSDVGARIAPLRFVETFTRSSQPRRRVMCANARCDNTNRARIP</sequence>
<evidence type="ECO:0000313" key="2">
    <source>
        <dbReference type="EMBL" id="CAH2075543.1"/>
    </source>
</evidence>
<evidence type="ECO:0000313" key="3">
    <source>
        <dbReference type="Proteomes" id="UP000837857"/>
    </source>
</evidence>
<accession>A0ABN8J6H6</accession>
<protein>
    <submittedName>
        <fullName evidence="2">Uncharacterized protein</fullName>
    </submittedName>
</protein>
<reference evidence="2" key="1">
    <citation type="submission" date="2022-03" db="EMBL/GenBank/DDBJ databases">
        <authorList>
            <person name="Martin H S."/>
        </authorList>
    </citation>
    <scope>NUCLEOTIDE SEQUENCE</scope>
</reference>
<keyword evidence="3" id="KW-1185">Reference proteome</keyword>
<organism evidence="2 3">
    <name type="scientific">Iphiclides podalirius</name>
    <name type="common">scarce swallowtail</name>
    <dbReference type="NCBI Taxonomy" id="110791"/>
    <lineage>
        <taxon>Eukaryota</taxon>
        <taxon>Metazoa</taxon>
        <taxon>Ecdysozoa</taxon>
        <taxon>Arthropoda</taxon>
        <taxon>Hexapoda</taxon>
        <taxon>Insecta</taxon>
        <taxon>Pterygota</taxon>
        <taxon>Neoptera</taxon>
        <taxon>Endopterygota</taxon>
        <taxon>Lepidoptera</taxon>
        <taxon>Glossata</taxon>
        <taxon>Ditrysia</taxon>
        <taxon>Papilionoidea</taxon>
        <taxon>Papilionidae</taxon>
        <taxon>Papilioninae</taxon>
        <taxon>Iphiclides</taxon>
    </lineage>
</organism>
<gene>
    <name evidence="2" type="ORF">IPOD504_LOCUS16883</name>
</gene>
<feature type="region of interest" description="Disordered" evidence="1">
    <location>
        <begin position="1"/>
        <end position="31"/>
    </location>
</feature>
<feature type="non-terminal residue" evidence="2">
    <location>
        <position position="72"/>
    </location>
</feature>